<dbReference type="EMBL" id="LR797367">
    <property type="protein sequence ID" value="CAB4211062.1"/>
    <property type="molecule type" value="Genomic_DNA"/>
</dbReference>
<reference evidence="2" key="1">
    <citation type="submission" date="2020-05" db="EMBL/GenBank/DDBJ databases">
        <authorList>
            <person name="Chiriac C."/>
            <person name="Salcher M."/>
            <person name="Ghai R."/>
            <person name="Kavagutti S V."/>
        </authorList>
    </citation>
    <scope>NUCLEOTIDE SEQUENCE</scope>
</reference>
<name>A0A6J5SBV8_9CAUD</name>
<sequence>MTDITKALETAKRLRALAGKATPAPWFSYMSGDGMRVGQKLASGDGHIQLGEAACKWAGEHPQRVYNLEFIAAARNDTPALCDAVEELAKENERLRAVLRECRSQLHNLPRSATADLTVATIDRALAEKE</sequence>
<dbReference type="EMBL" id="LR796943">
    <property type="protein sequence ID" value="CAB4176841.1"/>
    <property type="molecule type" value="Genomic_DNA"/>
</dbReference>
<dbReference type="EMBL" id="LR797536">
    <property type="protein sequence ID" value="CAB4223433.1"/>
    <property type="molecule type" value="Genomic_DNA"/>
</dbReference>
<accession>A0A6J5SBV8</accession>
<evidence type="ECO:0000313" key="1">
    <source>
        <dbReference type="EMBL" id="CAB4176841.1"/>
    </source>
</evidence>
<gene>
    <name evidence="2" type="ORF">UFOVP1425_70</name>
    <name evidence="3" type="ORF">UFOVP1672_48</name>
    <name evidence="1" type="ORF">UFOVP988_70</name>
</gene>
<proteinExistence type="predicted"/>
<protein>
    <submittedName>
        <fullName evidence="2">Uncharacterized protein</fullName>
    </submittedName>
</protein>
<organism evidence="2">
    <name type="scientific">uncultured Caudovirales phage</name>
    <dbReference type="NCBI Taxonomy" id="2100421"/>
    <lineage>
        <taxon>Viruses</taxon>
        <taxon>Duplodnaviria</taxon>
        <taxon>Heunggongvirae</taxon>
        <taxon>Uroviricota</taxon>
        <taxon>Caudoviricetes</taxon>
        <taxon>Peduoviridae</taxon>
        <taxon>Maltschvirus</taxon>
        <taxon>Maltschvirus maltsch</taxon>
    </lineage>
</organism>
<evidence type="ECO:0000313" key="2">
    <source>
        <dbReference type="EMBL" id="CAB4211062.1"/>
    </source>
</evidence>
<evidence type="ECO:0000313" key="3">
    <source>
        <dbReference type="EMBL" id="CAB4223433.1"/>
    </source>
</evidence>